<gene>
    <name evidence="14" type="ORF">EG68_10059</name>
</gene>
<evidence type="ECO:0000256" key="9">
    <source>
        <dbReference type="ARBA" id="ARBA00023315"/>
    </source>
</evidence>
<dbReference type="InterPro" id="IPR017861">
    <property type="entry name" value="KAE1/TsaD"/>
</dbReference>
<dbReference type="SUPFAM" id="SSF88723">
    <property type="entry name" value="PIN domain-like"/>
    <property type="match status" value="1"/>
</dbReference>
<feature type="region of interest" description="Disordered" evidence="12">
    <location>
        <begin position="110"/>
        <end position="173"/>
    </location>
</feature>
<comment type="catalytic activity">
    <reaction evidence="11">
        <text>L-threonylcarbamoyladenylate + adenosine(37) in tRNA = N(6)-L-threonylcarbamoyladenosine(37) in tRNA + AMP + H(+)</text>
        <dbReference type="Rhea" id="RHEA:37059"/>
        <dbReference type="Rhea" id="RHEA-COMP:10162"/>
        <dbReference type="Rhea" id="RHEA-COMP:10163"/>
        <dbReference type="ChEBI" id="CHEBI:15378"/>
        <dbReference type="ChEBI" id="CHEBI:73682"/>
        <dbReference type="ChEBI" id="CHEBI:74411"/>
        <dbReference type="ChEBI" id="CHEBI:74418"/>
        <dbReference type="ChEBI" id="CHEBI:456215"/>
        <dbReference type="EC" id="2.3.1.234"/>
    </reaction>
</comment>
<dbReference type="InterPro" id="IPR012423">
    <property type="entry name" value="Eaf7/MRGBP"/>
</dbReference>
<evidence type="ECO:0000256" key="1">
    <source>
        <dbReference type="ARBA" id="ARBA00004123"/>
    </source>
</evidence>
<keyword evidence="4" id="KW-0963">Cytoplasm</keyword>
<keyword evidence="6" id="KW-0819">tRNA processing</keyword>
<dbReference type="AlphaFoldDB" id="A0A8S9YP98"/>
<sequence length="1089" mass="122042">MTKSLIWSPQMEIELFHAIMSHKPVGVDRHFQMIYIKLLLNARLHCPPISTVQLWEKLDSLYNMEELHECEVNPFQSKTKEFSLPEEFSALKAQLFPRADSDPNVASFLKSADSEKSIGGRSGSQKRTRKSLRSHANSPSSLTPKVSATPCEMKPEDATSPSGSVTPRGSRRHRHVRIMTIVLGMEGSANKLGVGVVRDGVVLANPRVTYITPAGEGFQPTETARHHQSQIVTLVTRALKESNVRPEEIDAIAYTKGPGMGAPLLVVAVVARTLSQLWNKPLVGVNHCIAHIEMGRLITGAVSPIVLYVSGGNTQVIAFSAGRYRIFGETIDIALGNCLDRFARIVNLSNDPSPGYNVEKLARSGRKFFELPYAVKGMDVSFAGLLSYLEQRAPALLQSGDYTVEDLCFSLQETVFAMVVEITERAMAHCNTKGAKRETLLNRNVDRIKELSKFLMETRFNLDDVQGIPEILPKLTNLVFREVLNELKIPHVCCEREADMHVAELAVYLNCPLLTNDSDFYLFQTPSGDSYRVIKLDTLSANCTRSQTKCEVCKHESTECYFLACSAFMFSDSVLRHIPTPLVPLLPILIGNDVISAVRQPSGLRRFFGSRNAVGMSNNMRRIDAVVQWLSSFGYDTRAPLREILSQYTVGSELTDVTSQIVHCILGYVLDPDTTGREITEFLCIEHKPCDSSSSAHASTTPHVNCSVPTLMDVEKAVDVIAEVLPRASDSTRPVVTGRSPGDLFNKWPQALIRSFRISQISSSLLDSLYVKGGSVMRILFEDLSVTESIYTVTEQLRSLEYELFIQLEQRSDCSQKLCNRLPLESRRQGFQMLPFYVKTESLAPSAALCPSESFVQFFRKYLLIELHERCSFQRAELCGLMCTLIFWFRNSQLAKTIDFSLSSCSVALAFIACALTTHAILEPFLSESAQLERKIADLCERYISFGSTLKFKCSELGRATFSIQLVHQLNELQLVFSELNQMTGLLNVLFYSSHIDPNARLSQSNFSNLREPVTFWPCWLVFSSGRLIYWLAQTLQQSEPHERLQLTVNVWIPRLLNVMLSEVVRSVNSVTDDFDRLFSIATRLETSQ</sequence>
<feature type="compositionally biased region" description="Polar residues" evidence="12">
    <location>
        <begin position="134"/>
        <end position="146"/>
    </location>
</feature>
<dbReference type="CDD" id="cd24132">
    <property type="entry name" value="ASKHA_NBD_OSGEP_like_euk"/>
    <property type="match status" value="1"/>
</dbReference>
<organism evidence="14 15">
    <name type="scientific">Paragonimus skrjabini miyazakii</name>
    <dbReference type="NCBI Taxonomy" id="59628"/>
    <lineage>
        <taxon>Eukaryota</taxon>
        <taxon>Metazoa</taxon>
        <taxon>Spiralia</taxon>
        <taxon>Lophotrochozoa</taxon>
        <taxon>Platyhelminthes</taxon>
        <taxon>Trematoda</taxon>
        <taxon>Digenea</taxon>
        <taxon>Plagiorchiida</taxon>
        <taxon>Troglotremata</taxon>
        <taxon>Troglotrematidae</taxon>
        <taxon>Paragonimus</taxon>
    </lineage>
</organism>
<dbReference type="GO" id="GO:0043189">
    <property type="term" value="C:H4/H2A histone acetyltransferase complex"/>
    <property type="evidence" value="ECO:0007669"/>
    <property type="project" value="InterPro"/>
</dbReference>
<keyword evidence="9" id="KW-0012">Acyltransferase</keyword>
<reference evidence="14" key="1">
    <citation type="submission" date="2019-07" db="EMBL/GenBank/DDBJ databases">
        <title>Annotation for the trematode Paragonimus miyazaki's.</title>
        <authorList>
            <person name="Choi Y.-J."/>
        </authorList>
    </citation>
    <scope>NUCLEOTIDE SEQUENCE</scope>
    <source>
        <strain evidence="14">Japan</strain>
    </source>
</reference>
<keyword evidence="5" id="KW-0808">Transferase</keyword>
<evidence type="ECO:0000256" key="10">
    <source>
        <dbReference type="ARBA" id="ARBA00030439"/>
    </source>
</evidence>
<evidence type="ECO:0000256" key="7">
    <source>
        <dbReference type="ARBA" id="ARBA00022723"/>
    </source>
</evidence>
<dbReference type="Proteomes" id="UP000822476">
    <property type="component" value="Unassembled WGS sequence"/>
</dbReference>
<feature type="compositionally biased region" description="Basic residues" evidence="12">
    <location>
        <begin position="124"/>
        <end position="133"/>
    </location>
</feature>
<dbReference type="Pfam" id="PF07904">
    <property type="entry name" value="Eaf7"/>
    <property type="match status" value="1"/>
</dbReference>
<feature type="domain" description="Gcp-like" evidence="13">
    <location>
        <begin position="208"/>
        <end position="433"/>
    </location>
</feature>
<dbReference type="InterPro" id="IPR000905">
    <property type="entry name" value="Gcp-like_dom"/>
</dbReference>
<evidence type="ECO:0000256" key="8">
    <source>
        <dbReference type="ARBA" id="ARBA00023242"/>
    </source>
</evidence>
<dbReference type="EC" id="2.3.1.234" evidence="3"/>
<keyword evidence="7" id="KW-0479">Metal-binding</keyword>
<protein>
    <recommendedName>
        <fullName evidence="3">N(6)-L-threonylcarbamoyladenine synthase</fullName>
        <ecNumber evidence="3">2.3.1.234</ecNumber>
    </recommendedName>
    <alternativeName>
        <fullName evidence="10">N6-L-threonylcarbamoyladenine synthase</fullName>
    </alternativeName>
</protein>
<dbReference type="InterPro" id="IPR017860">
    <property type="entry name" value="Peptidase_M22_CS"/>
</dbReference>
<comment type="subcellular location">
    <subcellularLocation>
        <location evidence="2">Cytoplasm</location>
    </subcellularLocation>
    <subcellularLocation>
        <location evidence="1">Nucleus</location>
    </subcellularLocation>
</comment>
<dbReference type="GO" id="GO:0005737">
    <property type="term" value="C:cytoplasm"/>
    <property type="evidence" value="ECO:0007669"/>
    <property type="project" value="UniProtKB-SubCell"/>
</dbReference>
<comment type="caution">
    <text evidence="14">The sequence shown here is derived from an EMBL/GenBank/DDBJ whole genome shotgun (WGS) entry which is preliminary data.</text>
</comment>
<keyword evidence="8" id="KW-0539">Nucleus</keyword>
<dbReference type="EMBL" id="JTDE01005981">
    <property type="protein sequence ID" value="KAF7246420.1"/>
    <property type="molecule type" value="Genomic_DNA"/>
</dbReference>
<evidence type="ECO:0000313" key="15">
    <source>
        <dbReference type="Proteomes" id="UP000822476"/>
    </source>
</evidence>
<dbReference type="Gene3D" id="3.30.420.40">
    <property type="match status" value="2"/>
</dbReference>
<evidence type="ECO:0000259" key="13">
    <source>
        <dbReference type="Pfam" id="PF00814"/>
    </source>
</evidence>
<dbReference type="PRINTS" id="PR00789">
    <property type="entry name" value="OSIALOPTASE"/>
</dbReference>
<dbReference type="GO" id="GO:0046872">
    <property type="term" value="F:metal ion binding"/>
    <property type="evidence" value="ECO:0007669"/>
    <property type="project" value="UniProtKB-KW"/>
</dbReference>
<dbReference type="GO" id="GO:0002949">
    <property type="term" value="P:tRNA threonylcarbamoyladenosine modification"/>
    <property type="evidence" value="ECO:0007669"/>
    <property type="project" value="UniProtKB-ARBA"/>
</dbReference>
<dbReference type="InterPro" id="IPR029060">
    <property type="entry name" value="PIN-like_dom_sf"/>
</dbReference>
<dbReference type="InterPro" id="IPR043129">
    <property type="entry name" value="ATPase_NBD"/>
</dbReference>
<keyword evidence="15" id="KW-1185">Reference proteome</keyword>
<dbReference type="GO" id="GO:0005634">
    <property type="term" value="C:nucleus"/>
    <property type="evidence" value="ECO:0007669"/>
    <property type="project" value="UniProtKB-SubCell"/>
</dbReference>
<dbReference type="GO" id="GO:0000408">
    <property type="term" value="C:EKC/KEOPS complex"/>
    <property type="evidence" value="ECO:0007669"/>
    <property type="project" value="UniProtKB-ARBA"/>
</dbReference>
<name>A0A8S9YP98_9TREM</name>
<evidence type="ECO:0000313" key="14">
    <source>
        <dbReference type="EMBL" id="KAF7246420.1"/>
    </source>
</evidence>
<proteinExistence type="predicted"/>
<dbReference type="GO" id="GO:0006355">
    <property type="term" value="P:regulation of DNA-templated transcription"/>
    <property type="evidence" value="ECO:0007669"/>
    <property type="project" value="InterPro"/>
</dbReference>
<dbReference type="SUPFAM" id="SSF53067">
    <property type="entry name" value="Actin-like ATPase domain"/>
    <property type="match status" value="2"/>
</dbReference>
<dbReference type="FunFam" id="3.30.420.40:FF:000295">
    <property type="entry name" value="Probable tRNA N6-adenosine threonylcarbamoyltransferase"/>
    <property type="match status" value="1"/>
</dbReference>
<accession>A0A8S9YP98</accession>
<dbReference type="PANTHER" id="PTHR11735">
    <property type="entry name" value="TRNA N6-ADENOSINE THREONYLCARBAMOYLTRANSFERASE"/>
    <property type="match status" value="1"/>
</dbReference>
<evidence type="ECO:0000256" key="12">
    <source>
        <dbReference type="SAM" id="MobiDB-lite"/>
    </source>
</evidence>
<dbReference type="NCBIfam" id="TIGR00329">
    <property type="entry name" value="gcp_kae1"/>
    <property type="match status" value="1"/>
</dbReference>
<dbReference type="Pfam" id="PF00814">
    <property type="entry name" value="TsaD"/>
    <property type="match status" value="1"/>
</dbReference>
<evidence type="ECO:0000256" key="4">
    <source>
        <dbReference type="ARBA" id="ARBA00022490"/>
    </source>
</evidence>
<evidence type="ECO:0000256" key="6">
    <source>
        <dbReference type="ARBA" id="ARBA00022694"/>
    </source>
</evidence>
<evidence type="ECO:0000256" key="5">
    <source>
        <dbReference type="ARBA" id="ARBA00022679"/>
    </source>
</evidence>
<dbReference type="FunFam" id="3.30.420.40:FF:000038">
    <property type="entry name" value="Probable tRNA N6-adenosine threonylcarbamoyltransferase"/>
    <property type="match status" value="1"/>
</dbReference>
<evidence type="ECO:0000256" key="11">
    <source>
        <dbReference type="ARBA" id="ARBA00048117"/>
    </source>
</evidence>
<dbReference type="OrthoDB" id="10254073at2759"/>
<dbReference type="PANTHER" id="PTHR11735:SF14">
    <property type="entry name" value="TRNA N6-ADENOSINE THREONYLCARBAMOYLTRANSFERASE"/>
    <property type="match status" value="1"/>
</dbReference>
<evidence type="ECO:0000256" key="3">
    <source>
        <dbReference type="ARBA" id="ARBA00012156"/>
    </source>
</evidence>
<dbReference type="GO" id="GO:0061711">
    <property type="term" value="F:tRNA N(6)-L-threonylcarbamoyladenine synthase activity"/>
    <property type="evidence" value="ECO:0007669"/>
    <property type="project" value="UniProtKB-EC"/>
</dbReference>
<dbReference type="PROSITE" id="PS01016">
    <property type="entry name" value="GLYCOPROTEASE"/>
    <property type="match status" value="1"/>
</dbReference>
<evidence type="ECO:0000256" key="2">
    <source>
        <dbReference type="ARBA" id="ARBA00004496"/>
    </source>
</evidence>